<organism evidence="3 4">
    <name type="scientific">Serendipita vermifera MAFF 305830</name>
    <dbReference type="NCBI Taxonomy" id="933852"/>
    <lineage>
        <taxon>Eukaryota</taxon>
        <taxon>Fungi</taxon>
        <taxon>Dikarya</taxon>
        <taxon>Basidiomycota</taxon>
        <taxon>Agaricomycotina</taxon>
        <taxon>Agaricomycetes</taxon>
        <taxon>Sebacinales</taxon>
        <taxon>Serendipitaceae</taxon>
        <taxon>Serendipita</taxon>
    </lineage>
</organism>
<dbReference type="AlphaFoldDB" id="A0A0C3AUN4"/>
<evidence type="ECO:0000259" key="2">
    <source>
        <dbReference type="Pfam" id="PF01702"/>
    </source>
</evidence>
<dbReference type="Gene3D" id="3.20.20.105">
    <property type="entry name" value="Queuine tRNA-ribosyltransferase-like"/>
    <property type="match status" value="1"/>
</dbReference>
<dbReference type="OrthoDB" id="27601at2759"/>
<accession>A0A0C3AUN4</accession>
<dbReference type="GO" id="GO:0006400">
    <property type="term" value="P:tRNA modification"/>
    <property type="evidence" value="ECO:0007669"/>
    <property type="project" value="InterPro"/>
</dbReference>
<evidence type="ECO:0000256" key="1">
    <source>
        <dbReference type="SAM" id="MobiDB-lite"/>
    </source>
</evidence>
<proteinExistence type="predicted"/>
<protein>
    <recommendedName>
        <fullName evidence="2">tRNA-guanine(15) transglycosylase-like domain-containing protein</fullName>
    </recommendedName>
</protein>
<reference evidence="3 4" key="1">
    <citation type="submission" date="2014-04" db="EMBL/GenBank/DDBJ databases">
        <authorList>
            <consortium name="DOE Joint Genome Institute"/>
            <person name="Kuo A."/>
            <person name="Zuccaro A."/>
            <person name="Kohler A."/>
            <person name="Nagy L.G."/>
            <person name="Floudas D."/>
            <person name="Copeland A."/>
            <person name="Barry K.W."/>
            <person name="Cichocki N."/>
            <person name="Veneault-Fourrey C."/>
            <person name="LaButti K."/>
            <person name="Lindquist E.A."/>
            <person name="Lipzen A."/>
            <person name="Lundell T."/>
            <person name="Morin E."/>
            <person name="Murat C."/>
            <person name="Sun H."/>
            <person name="Tunlid A."/>
            <person name="Henrissat B."/>
            <person name="Grigoriev I.V."/>
            <person name="Hibbett D.S."/>
            <person name="Martin F."/>
            <person name="Nordberg H.P."/>
            <person name="Cantor M.N."/>
            <person name="Hua S.X."/>
        </authorList>
    </citation>
    <scope>NUCLEOTIDE SEQUENCE [LARGE SCALE GENOMIC DNA]</scope>
    <source>
        <strain evidence="3 4">MAFF 305830</strain>
    </source>
</reference>
<keyword evidence="4" id="KW-1185">Reference proteome</keyword>
<dbReference type="Proteomes" id="UP000054097">
    <property type="component" value="Unassembled WGS sequence"/>
</dbReference>
<feature type="domain" description="tRNA-guanine(15) transglycosylase-like" evidence="2">
    <location>
        <begin position="99"/>
        <end position="545"/>
    </location>
</feature>
<dbReference type="InterPro" id="IPR002616">
    <property type="entry name" value="tRNA_ribo_trans-like"/>
</dbReference>
<evidence type="ECO:0000313" key="3">
    <source>
        <dbReference type="EMBL" id="KIM28280.1"/>
    </source>
</evidence>
<dbReference type="HOGENOM" id="CLU_019834_0_0_1"/>
<dbReference type="InterPro" id="IPR050852">
    <property type="entry name" value="Queuine_tRNA-ribosyltrfase"/>
</dbReference>
<evidence type="ECO:0000313" key="4">
    <source>
        <dbReference type="Proteomes" id="UP000054097"/>
    </source>
</evidence>
<feature type="compositionally biased region" description="Basic and acidic residues" evidence="1">
    <location>
        <begin position="11"/>
        <end position="24"/>
    </location>
</feature>
<dbReference type="STRING" id="933852.A0A0C3AUN4"/>
<feature type="compositionally biased region" description="Acidic residues" evidence="1">
    <location>
        <begin position="1"/>
        <end position="10"/>
    </location>
</feature>
<dbReference type="InterPro" id="IPR036511">
    <property type="entry name" value="TGT-like_sf"/>
</dbReference>
<feature type="region of interest" description="Disordered" evidence="1">
    <location>
        <begin position="1"/>
        <end position="40"/>
    </location>
</feature>
<dbReference type="PANTHER" id="PTHR46064">
    <property type="entry name" value="QUEUINE TRNA-RIBOSYLTRANSFERASE ACCESSORY SUBUNIT 2"/>
    <property type="match status" value="1"/>
</dbReference>
<dbReference type="PANTHER" id="PTHR46064:SF1">
    <property type="entry name" value="QUEUINE TRNA-RIBOSYLTRANSFERASE ACCESSORY SUBUNIT 2"/>
    <property type="match status" value="1"/>
</dbReference>
<dbReference type="EMBL" id="KN824294">
    <property type="protein sequence ID" value="KIM28280.1"/>
    <property type="molecule type" value="Genomic_DNA"/>
</dbReference>
<dbReference type="Pfam" id="PF01702">
    <property type="entry name" value="TGT"/>
    <property type="match status" value="1"/>
</dbReference>
<gene>
    <name evidence="3" type="ORF">M408DRAFT_329615</name>
</gene>
<reference evidence="4" key="2">
    <citation type="submission" date="2015-01" db="EMBL/GenBank/DDBJ databases">
        <title>Evolutionary Origins and Diversification of the Mycorrhizal Mutualists.</title>
        <authorList>
            <consortium name="DOE Joint Genome Institute"/>
            <consortium name="Mycorrhizal Genomics Consortium"/>
            <person name="Kohler A."/>
            <person name="Kuo A."/>
            <person name="Nagy L.G."/>
            <person name="Floudas D."/>
            <person name="Copeland A."/>
            <person name="Barry K.W."/>
            <person name="Cichocki N."/>
            <person name="Veneault-Fourrey C."/>
            <person name="LaButti K."/>
            <person name="Lindquist E.A."/>
            <person name="Lipzen A."/>
            <person name="Lundell T."/>
            <person name="Morin E."/>
            <person name="Murat C."/>
            <person name="Riley R."/>
            <person name="Ohm R."/>
            <person name="Sun H."/>
            <person name="Tunlid A."/>
            <person name="Henrissat B."/>
            <person name="Grigoriev I.V."/>
            <person name="Hibbett D.S."/>
            <person name="Martin F."/>
        </authorList>
    </citation>
    <scope>NUCLEOTIDE SEQUENCE [LARGE SCALE GENOMIC DNA]</scope>
    <source>
        <strain evidence="4">MAFF 305830</strain>
    </source>
</reference>
<dbReference type="SUPFAM" id="SSF51713">
    <property type="entry name" value="tRNA-guanine transglycosylase"/>
    <property type="match status" value="1"/>
</dbReference>
<sequence>MDDPTEYIVEDQDHPTKPRREKPIRPQKPRARKVPPPALPIREAIPYPSAKFEILSRLDSVKNEDGNLRPRLGRFTLQRGWVAPAKDGTKAGDVALQIDIKTPGMICGTRRGIVKHLSQDNLALARGAEWIHAPLEDFLEHPTPIPAHHPSALPLHGFLTHPPSSHIVSLSLRNPHDNKNMPANTNAFVQARTVRGVRKVGIEDWITWCKALRPDLIWALVDAPKTLTGVADPDSEGAEASEIIPGEGRQTSQKRTMKSMDRSWLWVEALLRGLTTSGNSASPAAPFRPPIIVPLMGGCDSRAREEFSKGLVDKLDAPIAQGTGIALKRVEEGVTGYAVELADLPFNELSTPPVPVTDSIQDAASDDDPDTMVNLLRASLGPLDTAKLRIAHSAPSPHVILRLIAEAGIDLFDAPWIAEAADLGIALDFRFPAPPRSEPGGPAARIGRSLFEERFAMDFEPIGELDSSWPCQPVFSDSHILHGRLDSDQWSSSDKRGGHPKAFTRAYVHHLLHTHEMSAYTLLHLHNLAVMNRFFDNIRSYMSQTPLSTVEFSKEIVRFFEAYDLPGQLFDDARRRWKEVEDARGKGSLKRERETLRNVQEAEQGAQVFAVDDAHPGEGMPKSDAIAVLEEAIEDRL</sequence>
<name>A0A0C3AUN4_SERVB</name>